<evidence type="ECO:0000313" key="2">
    <source>
        <dbReference type="Proteomes" id="UP001060085"/>
    </source>
</evidence>
<keyword evidence="2" id="KW-1185">Reference proteome</keyword>
<dbReference type="Proteomes" id="UP001060085">
    <property type="component" value="Linkage Group LG07"/>
</dbReference>
<name>A0ACC0A6B1_CATRO</name>
<dbReference type="EMBL" id="CM044707">
    <property type="protein sequence ID" value="KAI5655790.1"/>
    <property type="molecule type" value="Genomic_DNA"/>
</dbReference>
<organism evidence="1 2">
    <name type="scientific">Catharanthus roseus</name>
    <name type="common">Madagascar periwinkle</name>
    <name type="synonym">Vinca rosea</name>
    <dbReference type="NCBI Taxonomy" id="4058"/>
    <lineage>
        <taxon>Eukaryota</taxon>
        <taxon>Viridiplantae</taxon>
        <taxon>Streptophyta</taxon>
        <taxon>Embryophyta</taxon>
        <taxon>Tracheophyta</taxon>
        <taxon>Spermatophyta</taxon>
        <taxon>Magnoliopsida</taxon>
        <taxon>eudicotyledons</taxon>
        <taxon>Gunneridae</taxon>
        <taxon>Pentapetalae</taxon>
        <taxon>asterids</taxon>
        <taxon>lamiids</taxon>
        <taxon>Gentianales</taxon>
        <taxon>Apocynaceae</taxon>
        <taxon>Rauvolfioideae</taxon>
        <taxon>Vinceae</taxon>
        <taxon>Catharanthinae</taxon>
        <taxon>Catharanthus</taxon>
    </lineage>
</organism>
<gene>
    <name evidence="1" type="ORF">M9H77_32977</name>
</gene>
<accession>A0ACC0A6B1</accession>
<reference evidence="2" key="1">
    <citation type="journal article" date="2023" name="Nat. Plants">
        <title>Single-cell RNA sequencing provides a high-resolution roadmap for understanding the multicellular compartmentation of specialized metabolism.</title>
        <authorList>
            <person name="Sun S."/>
            <person name="Shen X."/>
            <person name="Li Y."/>
            <person name="Li Y."/>
            <person name="Wang S."/>
            <person name="Li R."/>
            <person name="Zhang H."/>
            <person name="Shen G."/>
            <person name="Guo B."/>
            <person name="Wei J."/>
            <person name="Xu J."/>
            <person name="St-Pierre B."/>
            <person name="Chen S."/>
            <person name="Sun C."/>
        </authorList>
    </citation>
    <scope>NUCLEOTIDE SEQUENCE [LARGE SCALE GENOMIC DNA]</scope>
</reference>
<sequence>MSMALFSSPSSTHLPSLSPPHCNGKPQLVLKSCLSLRPKRQLFFLVSTRATDNGSGVAVTVEEDKAPETPVKSEESKEVALESNGSPSPPADVAAAVPVPEVVKKFEDSRWVNGTWDLKQFQEDGKTNWDAVIDAEAKRRKWLEDNPESSSNEDPVFFDTSIVPWWAWIKRYHLPEAELLNGRAAMIGFFMAYFVDSLTGVGLVDQMGNFFCKTLLFIAVSGVLLIRKNEDIDTIKKLLEESTFYDKQWQATWQDENSSSSKKDL</sequence>
<protein>
    <submittedName>
        <fullName evidence="1">Uncharacterized protein</fullName>
    </submittedName>
</protein>
<proteinExistence type="predicted"/>
<comment type="caution">
    <text evidence="1">The sequence shown here is derived from an EMBL/GenBank/DDBJ whole genome shotgun (WGS) entry which is preliminary data.</text>
</comment>
<evidence type="ECO:0000313" key="1">
    <source>
        <dbReference type="EMBL" id="KAI5655790.1"/>
    </source>
</evidence>